<name>A0ABR6RCY2_9BURK</name>
<dbReference type="Pfam" id="PF13451">
    <property type="entry name" value="zf_Tbcl"/>
    <property type="match status" value="1"/>
</dbReference>
<reference evidence="2 3" key="1">
    <citation type="submission" date="2020-08" db="EMBL/GenBank/DDBJ databases">
        <title>Functional genomics of gut bacteria from endangered species of beetles.</title>
        <authorList>
            <person name="Carlos-Shanley C."/>
        </authorList>
    </citation>
    <scope>NUCLEOTIDE SEQUENCE [LARGE SCALE GENOMIC DNA]</scope>
    <source>
        <strain evidence="2 3">S00124</strain>
    </source>
</reference>
<accession>A0ABR6RCY2</accession>
<comment type="caution">
    <text evidence="2">The sequence shown here is derived from an EMBL/GenBank/DDBJ whole genome shotgun (WGS) entry which is preliminary data.</text>
</comment>
<keyword evidence="3" id="KW-1185">Reference proteome</keyword>
<gene>
    <name evidence="2" type="ORF">HNP33_001065</name>
</gene>
<feature type="domain" description="Probable zinc-binding" evidence="1">
    <location>
        <begin position="59"/>
        <end position="105"/>
    </location>
</feature>
<dbReference type="RefSeq" id="WP_184706040.1">
    <property type="nucleotide sequence ID" value="NZ_JACHKZ010000004.1"/>
</dbReference>
<dbReference type="EMBL" id="JACHKZ010000004">
    <property type="protein sequence ID" value="MBB6577015.1"/>
    <property type="molecule type" value="Genomic_DNA"/>
</dbReference>
<organism evidence="2 3">
    <name type="scientific">Comamonas odontotermitis</name>
    <dbReference type="NCBI Taxonomy" id="379895"/>
    <lineage>
        <taxon>Bacteria</taxon>
        <taxon>Pseudomonadati</taxon>
        <taxon>Pseudomonadota</taxon>
        <taxon>Betaproteobacteria</taxon>
        <taxon>Burkholderiales</taxon>
        <taxon>Comamonadaceae</taxon>
        <taxon>Comamonas</taxon>
    </lineage>
</organism>
<dbReference type="InterPro" id="IPR025306">
    <property type="entry name" value="Zn-bnd_dom_prob"/>
</dbReference>
<evidence type="ECO:0000259" key="1">
    <source>
        <dbReference type="Pfam" id="PF13451"/>
    </source>
</evidence>
<evidence type="ECO:0000313" key="2">
    <source>
        <dbReference type="EMBL" id="MBB6577015.1"/>
    </source>
</evidence>
<protein>
    <recommendedName>
        <fullName evidence="1">Probable zinc-binding domain-containing protein</fullName>
    </recommendedName>
</protein>
<sequence>MKSNKQRKSEIQLRRWKRMEAQREVASCVRMPAGVLAADMGRLALIHGPHFWHPGYYKDCAYRCRDCGANGVWSACDQKWWYEQVQGSLDSRASRCQSCRARYRNWRQSHCNASEMAALRELWRDRPDRAARDRVEQGLVAKDPALRSLAAQALAWWWYQFDDEASQERLEDMELEKSWAPRIHRILKGELELRPGVQRVCRVERLQQACF</sequence>
<evidence type="ECO:0000313" key="3">
    <source>
        <dbReference type="Proteomes" id="UP000562492"/>
    </source>
</evidence>
<dbReference type="Proteomes" id="UP000562492">
    <property type="component" value="Unassembled WGS sequence"/>
</dbReference>
<proteinExistence type="predicted"/>